<feature type="compositionally biased region" description="Polar residues" evidence="1">
    <location>
        <begin position="1"/>
        <end position="23"/>
    </location>
</feature>
<dbReference type="EMBL" id="GBHO01014963">
    <property type="protein sequence ID" value="JAG28641.1"/>
    <property type="molecule type" value="Transcribed_RNA"/>
</dbReference>
<reference evidence="2" key="2">
    <citation type="submission" date="2014-07" db="EMBL/GenBank/DDBJ databases">
        <authorList>
            <person name="Hull J."/>
        </authorList>
    </citation>
    <scope>NUCLEOTIDE SEQUENCE</scope>
</reference>
<accession>A0A0A9YAK1</accession>
<reference evidence="2" key="1">
    <citation type="journal article" date="2014" name="PLoS ONE">
        <title>Transcriptome-Based Identification of ABC Transporters in the Western Tarnished Plant Bug Lygus hesperus.</title>
        <authorList>
            <person name="Hull J.J."/>
            <person name="Chaney K."/>
            <person name="Geib S.M."/>
            <person name="Fabrick J.A."/>
            <person name="Brent C.S."/>
            <person name="Walsh D."/>
            <person name="Lavine L.C."/>
        </authorList>
    </citation>
    <scope>NUCLEOTIDE SEQUENCE</scope>
</reference>
<feature type="region of interest" description="Disordered" evidence="1">
    <location>
        <begin position="1"/>
        <end position="27"/>
    </location>
</feature>
<proteinExistence type="predicted"/>
<protein>
    <submittedName>
        <fullName evidence="2">Uncharacterized protein</fullName>
    </submittedName>
</protein>
<gene>
    <name evidence="2" type="ORF">CM83_35208</name>
</gene>
<evidence type="ECO:0000256" key="1">
    <source>
        <dbReference type="SAM" id="MobiDB-lite"/>
    </source>
</evidence>
<organism evidence="2">
    <name type="scientific">Lygus hesperus</name>
    <name type="common">Western plant bug</name>
    <dbReference type="NCBI Taxonomy" id="30085"/>
    <lineage>
        <taxon>Eukaryota</taxon>
        <taxon>Metazoa</taxon>
        <taxon>Ecdysozoa</taxon>
        <taxon>Arthropoda</taxon>
        <taxon>Hexapoda</taxon>
        <taxon>Insecta</taxon>
        <taxon>Pterygota</taxon>
        <taxon>Neoptera</taxon>
        <taxon>Paraneoptera</taxon>
        <taxon>Hemiptera</taxon>
        <taxon>Heteroptera</taxon>
        <taxon>Panheteroptera</taxon>
        <taxon>Cimicomorpha</taxon>
        <taxon>Miridae</taxon>
        <taxon>Mirini</taxon>
        <taxon>Lygus</taxon>
    </lineage>
</organism>
<sequence>MRGLTQNQKMPYSYPNRPQTHATPPTDLKRKITTAQSVWKEEFATYNGGSRYKSLFPNLNQQPWFHKLAPSTDPKPKSFFTTITRLRTGHSNTGHSKFLKGLIESSNCPHCPGTLETITHILLECPNYSAARIHLFHEIGAHIPHPFNVDTLASSPHTIVQTATFNLLMKIGIYI</sequence>
<evidence type="ECO:0000313" key="2">
    <source>
        <dbReference type="EMBL" id="JAG28641.1"/>
    </source>
</evidence>
<name>A0A0A9YAK1_LYGHE</name>
<dbReference type="AlphaFoldDB" id="A0A0A9YAK1"/>